<evidence type="ECO:0000313" key="2">
    <source>
        <dbReference type="Proteomes" id="UP000523079"/>
    </source>
</evidence>
<dbReference type="AlphaFoldDB" id="A0A7W3P404"/>
<dbReference type="PIRSF" id="PIRSF017349">
    <property type="entry name" value="UCP017349"/>
    <property type="match status" value="1"/>
</dbReference>
<evidence type="ECO:0008006" key="3">
    <source>
        <dbReference type="Google" id="ProtNLM"/>
    </source>
</evidence>
<organism evidence="1 2">
    <name type="scientific">Microlunatus kandeliicorticis</name>
    <dbReference type="NCBI Taxonomy" id="1759536"/>
    <lineage>
        <taxon>Bacteria</taxon>
        <taxon>Bacillati</taxon>
        <taxon>Actinomycetota</taxon>
        <taxon>Actinomycetes</taxon>
        <taxon>Propionibacteriales</taxon>
        <taxon>Propionibacteriaceae</taxon>
        <taxon>Microlunatus</taxon>
    </lineage>
</organism>
<evidence type="ECO:0000313" key="1">
    <source>
        <dbReference type="EMBL" id="MBA8792419.1"/>
    </source>
</evidence>
<reference evidence="1 2" key="1">
    <citation type="submission" date="2020-07" db="EMBL/GenBank/DDBJ databases">
        <title>Sequencing the genomes of 1000 actinobacteria strains.</title>
        <authorList>
            <person name="Klenk H.-P."/>
        </authorList>
    </citation>
    <scope>NUCLEOTIDE SEQUENCE [LARGE SCALE GENOMIC DNA]</scope>
    <source>
        <strain evidence="1 2">DSM 100723</strain>
    </source>
</reference>
<gene>
    <name evidence="1" type="ORF">FHX74_000013</name>
</gene>
<dbReference type="RefSeq" id="WP_328823535.1">
    <property type="nucleotide sequence ID" value="NZ_JACGWT010000001.1"/>
</dbReference>
<proteinExistence type="predicted"/>
<keyword evidence="2" id="KW-1185">Reference proteome</keyword>
<dbReference type="InterPro" id="IPR014487">
    <property type="entry name" value="DUF3151"/>
</dbReference>
<dbReference type="EMBL" id="JACGWT010000001">
    <property type="protein sequence ID" value="MBA8792419.1"/>
    <property type="molecule type" value="Genomic_DNA"/>
</dbReference>
<sequence>MTTPPHRDLLAPALPETRLPVDPAAEALADPDALADTVAAQPTSSLGWALLAERALTGTGREADLAGYAYARTGYHRGLDALRRAGWRGAGPVPWEHEPNRGFLRALWALATAARRIGEDDEYERCAQFLHDSSPTGYTALAGRPR</sequence>
<dbReference type="Pfam" id="PF11349">
    <property type="entry name" value="DUF3151"/>
    <property type="match status" value="1"/>
</dbReference>
<accession>A0A7W3P404</accession>
<dbReference type="Proteomes" id="UP000523079">
    <property type="component" value="Unassembled WGS sequence"/>
</dbReference>
<comment type="caution">
    <text evidence="1">The sequence shown here is derived from an EMBL/GenBank/DDBJ whole genome shotgun (WGS) entry which is preliminary data.</text>
</comment>
<protein>
    <recommendedName>
        <fullName evidence="3">DUF3151 domain-containing protein</fullName>
    </recommendedName>
</protein>
<name>A0A7W3P404_9ACTN</name>